<proteinExistence type="predicted"/>
<feature type="transmembrane region" description="Helical" evidence="1">
    <location>
        <begin position="138"/>
        <end position="164"/>
    </location>
</feature>
<protein>
    <submittedName>
        <fullName evidence="2">Uncharacterized protein</fullName>
    </submittedName>
</protein>
<dbReference type="KEGG" id="vcw:GJQ55_08840"/>
<dbReference type="Proteomes" id="UP000596074">
    <property type="component" value="Chromosome"/>
</dbReference>
<keyword evidence="1" id="KW-0812">Transmembrane</keyword>
<feature type="transmembrane region" description="Helical" evidence="1">
    <location>
        <begin position="185"/>
        <end position="206"/>
    </location>
</feature>
<name>A0A9X7V2S0_9GAMM</name>
<organism evidence="2 3">
    <name type="scientific">Venatoribacter cucullus</name>
    <dbReference type="NCBI Taxonomy" id="2661630"/>
    <lineage>
        <taxon>Bacteria</taxon>
        <taxon>Pseudomonadati</taxon>
        <taxon>Pseudomonadota</taxon>
        <taxon>Gammaproteobacteria</taxon>
        <taxon>Oceanospirillales</taxon>
        <taxon>Oceanospirillaceae</taxon>
        <taxon>Venatoribacter</taxon>
    </lineage>
</organism>
<dbReference type="EMBL" id="CP046056">
    <property type="protein sequence ID" value="QQD24559.1"/>
    <property type="molecule type" value="Genomic_DNA"/>
</dbReference>
<dbReference type="RefSeq" id="WP_228344617.1">
    <property type="nucleotide sequence ID" value="NZ_CP046056.1"/>
</dbReference>
<evidence type="ECO:0000313" key="3">
    <source>
        <dbReference type="Proteomes" id="UP000596074"/>
    </source>
</evidence>
<keyword evidence="1" id="KW-1133">Transmembrane helix</keyword>
<evidence type="ECO:0000256" key="1">
    <source>
        <dbReference type="SAM" id="Phobius"/>
    </source>
</evidence>
<feature type="transmembrane region" description="Helical" evidence="1">
    <location>
        <begin position="105"/>
        <end position="132"/>
    </location>
</feature>
<evidence type="ECO:0000313" key="2">
    <source>
        <dbReference type="EMBL" id="QQD24559.1"/>
    </source>
</evidence>
<dbReference type="AlphaFoldDB" id="A0A9X7V2S0"/>
<feature type="transmembrane region" description="Helical" evidence="1">
    <location>
        <begin position="34"/>
        <end position="53"/>
    </location>
</feature>
<sequence length="265" mass="28952">MKSPLGLPAELPVTDLAREAVQLLWYKRTQVVRMFMPVIALLALIDWLGGLYLDNQRPLLQGILLLASVGLSVLFATACHGFTLLPAEQQQARVLHGWGRLEFRYFIRAMQIGLIAGVVFGVAMFGLMLVLGGQGDSAIAAAMLALLPAVYLWGRLSVTLPELAIGRRTSLKRAWAMSRGNGSRLVLVVIVLPLLLTAPFLLLYWFDHLLLNYLAALGVYASTLISLVMLSLAYRFLLEFYEPAAAVAPAGEEAPGVSPDHHFDA</sequence>
<keyword evidence="1" id="KW-0472">Membrane</keyword>
<feature type="transmembrane region" description="Helical" evidence="1">
    <location>
        <begin position="59"/>
        <end position="85"/>
    </location>
</feature>
<keyword evidence="3" id="KW-1185">Reference proteome</keyword>
<reference evidence="2 3" key="1">
    <citation type="submission" date="2019-11" db="EMBL/GenBank/DDBJ databases">
        <title>Venatorbacter sp. nov. a predator of Campylobacter and other Gram-negative bacteria.</title>
        <authorList>
            <person name="Saeedi A."/>
            <person name="Cummings N.J."/>
            <person name="Connerton I.F."/>
            <person name="Connerton P.L."/>
        </authorList>
    </citation>
    <scope>NUCLEOTIDE SEQUENCE [LARGE SCALE GENOMIC DNA]</scope>
    <source>
        <strain evidence="2">XL5</strain>
    </source>
</reference>
<gene>
    <name evidence="2" type="ORF">GJQ55_08840</name>
</gene>
<feature type="transmembrane region" description="Helical" evidence="1">
    <location>
        <begin position="212"/>
        <end position="234"/>
    </location>
</feature>
<accession>A0A9X7V2S0</accession>